<accession>A0A8B5NBU7</accession>
<protein>
    <submittedName>
        <fullName evidence="2">Uncharacterized protein</fullName>
    </submittedName>
</protein>
<keyword evidence="1" id="KW-0472">Membrane</keyword>
<keyword evidence="1" id="KW-0812">Transmembrane</keyword>
<feature type="transmembrane region" description="Helical" evidence="1">
    <location>
        <begin position="175"/>
        <end position="197"/>
    </location>
</feature>
<keyword evidence="3" id="KW-1185">Reference proteome</keyword>
<dbReference type="RefSeq" id="WP_135736237.1">
    <property type="nucleotide sequence ID" value="NZ_RQGO01000006.1"/>
</dbReference>
<feature type="transmembrane region" description="Helical" evidence="1">
    <location>
        <begin position="12"/>
        <end position="29"/>
    </location>
</feature>
<name>A0A8B5NBU7_9LEPT</name>
<sequence>MKQKLLSYLKFLPLAFLIFSISFTIYIIYNGLLLKEPENKLDPSKIVFLETFIKNVKSKDIDKIYRVLNSNIGDKNSVLNVLNEKEFYDTVNKAIPKITLFLKEENFDLESAGLQEGKSLQFILKNKNGESTYCAITIGKNTNDKLEIAGFEFTNLKLSIEEIILKDKLKTENLIFSNYLIIGYIILITIIWTAAYIKLIYSKYASEKKYYFLIFLFVAGITYDWNSSELLEQYQFISMTLNPISVKKNNFLENWKLIISFPLGAFIFLIKTLIKPKQSNENVV</sequence>
<feature type="transmembrane region" description="Helical" evidence="1">
    <location>
        <begin position="209"/>
        <end position="226"/>
    </location>
</feature>
<gene>
    <name evidence="2" type="ORF">EHQ69_00015</name>
</gene>
<organism evidence="2 3">
    <name type="scientific">Leptospira congkakensis</name>
    <dbReference type="NCBI Taxonomy" id="2484932"/>
    <lineage>
        <taxon>Bacteria</taxon>
        <taxon>Pseudomonadati</taxon>
        <taxon>Spirochaetota</taxon>
        <taxon>Spirochaetia</taxon>
        <taxon>Leptospirales</taxon>
        <taxon>Leptospiraceae</taxon>
        <taxon>Leptospira</taxon>
    </lineage>
</organism>
<feature type="transmembrane region" description="Helical" evidence="1">
    <location>
        <begin position="255"/>
        <end position="274"/>
    </location>
</feature>
<comment type="caution">
    <text evidence="2">The sequence shown here is derived from an EMBL/GenBank/DDBJ whole genome shotgun (WGS) entry which is preliminary data.</text>
</comment>
<dbReference type="AlphaFoldDB" id="A0A8B5NBU7"/>
<evidence type="ECO:0000256" key="1">
    <source>
        <dbReference type="SAM" id="Phobius"/>
    </source>
</evidence>
<evidence type="ECO:0000313" key="2">
    <source>
        <dbReference type="EMBL" id="TGL97380.1"/>
    </source>
</evidence>
<proteinExistence type="predicted"/>
<dbReference type="EMBL" id="RQGP01000002">
    <property type="protein sequence ID" value="TGL97380.1"/>
    <property type="molecule type" value="Genomic_DNA"/>
</dbReference>
<dbReference type="Proteomes" id="UP000298263">
    <property type="component" value="Unassembled WGS sequence"/>
</dbReference>
<keyword evidence="1" id="KW-1133">Transmembrane helix</keyword>
<evidence type="ECO:0000313" key="3">
    <source>
        <dbReference type="Proteomes" id="UP000298263"/>
    </source>
</evidence>
<reference evidence="2" key="1">
    <citation type="journal article" date="2019" name="PLoS Negl. Trop. Dis.">
        <title>Revisiting the worldwide diversity of Leptospira species in the environment.</title>
        <authorList>
            <person name="Vincent A.T."/>
            <person name="Schiettekatte O."/>
            <person name="Bourhy P."/>
            <person name="Veyrier F.J."/>
            <person name="Picardeau M."/>
        </authorList>
    </citation>
    <scope>NUCLEOTIDE SEQUENCE [LARGE SCALE GENOMIC DNA]</scope>
    <source>
        <strain evidence="2">201702422</strain>
    </source>
</reference>